<evidence type="ECO:0000256" key="5">
    <source>
        <dbReference type="SAM" id="MobiDB-lite"/>
    </source>
</evidence>
<dbReference type="OrthoDB" id="4297752at2"/>
<accession>A0A1A9GF11</accession>
<feature type="domain" description="Peptidase M10 metallopeptidase" evidence="6">
    <location>
        <begin position="239"/>
        <end position="288"/>
    </location>
</feature>
<dbReference type="SUPFAM" id="SSF55486">
    <property type="entry name" value="Metalloproteases ('zincins'), catalytic domain"/>
    <property type="match status" value="1"/>
</dbReference>
<dbReference type="GO" id="GO:0004222">
    <property type="term" value="F:metalloendopeptidase activity"/>
    <property type="evidence" value="ECO:0007669"/>
    <property type="project" value="InterPro"/>
</dbReference>
<keyword evidence="8" id="KW-1185">Reference proteome</keyword>
<dbReference type="AlphaFoldDB" id="A0A1A9GF11"/>
<evidence type="ECO:0000256" key="3">
    <source>
        <dbReference type="ARBA" id="ARBA00022801"/>
    </source>
</evidence>
<dbReference type="GO" id="GO:0008270">
    <property type="term" value="F:zinc ion binding"/>
    <property type="evidence" value="ECO:0007669"/>
    <property type="project" value="InterPro"/>
</dbReference>
<evidence type="ECO:0000256" key="1">
    <source>
        <dbReference type="ARBA" id="ARBA00022670"/>
    </source>
</evidence>
<dbReference type="EMBL" id="CP015079">
    <property type="protein sequence ID" value="ANH36858.1"/>
    <property type="molecule type" value="Genomic_DNA"/>
</dbReference>
<evidence type="ECO:0000313" key="8">
    <source>
        <dbReference type="Proteomes" id="UP000077868"/>
    </source>
</evidence>
<keyword evidence="1" id="KW-0645">Protease</keyword>
<proteinExistence type="predicted"/>
<evidence type="ECO:0000256" key="2">
    <source>
        <dbReference type="ARBA" id="ARBA00022723"/>
    </source>
</evidence>
<dbReference type="Gene3D" id="3.40.390.10">
    <property type="entry name" value="Collagenase (Catalytic Domain)"/>
    <property type="match status" value="1"/>
</dbReference>
<keyword evidence="4" id="KW-0862">Zinc</keyword>
<feature type="region of interest" description="Disordered" evidence="5">
    <location>
        <begin position="40"/>
        <end position="73"/>
    </location>
</feature>
<dbReference type="GO" id="GO:0006508">
    <property type="term" value="P:proteolysis"/>
    <property type="evidence" value="ECO:0007669"/>
    <property type="project" value="UniProtKB-KW"/>
</dbReference>
<dbReference type="InterPro" id="IPR001818">
    <property type="entry name" value="Pept_M10_metallopeptidase"/>
</dbReference>
<dbReference type="KEGG" id="ndk:I601_0406"/>
<dbReference type="GO" id="GO:0031012">
    <property type="term" value="C:extracellular matrix"/>
    <property type="evidence" value="ECO:0007669"/>
    <property type="project" value="InterPro"/>
</dbReference>
<evidence type="ECO:0000256" key="4">
    <source>
        <dbReference type="ARBA" id="ARBA00022833"/>
    </source>
</evidence>
<dbReference type="InterPro" id="IPR024079">
    <property type="entry name" value="MetalloPept_cat_dom_sf"/>
</dbReference>
<gene>
    <name evidence="7" type="ORF">I601_0406</name>
</gene>
<evidence type="ECO:0000313" key="7">
    <source>
        <dbReference type="EMBL" id="ANH36858.1"/>
    </source>
</evidence>
<keyword evidence="2" id="KW-0479">Metal-binding</keyword>
<protein>
    <recommendedName>
        <fullName evidence="6">Peptidase M10 metallopeptidase domain-containing protein</fullName>
    </recommendedName>
</protein>
<dbReference type="RefSeq" id="WP_068105756.1">
    <property type="nucleotide sequence ID" value="NZ_CP015079.1"/>
</dbReference>
<dbReference type="PATRIC" id="fig|1300347.3.peg.406"/>
<evidence type="ECO:0000259" key="6">
    <source>
        <dbReference type="Pfam" id="PF00413"/>
    </source>
</evidence>
<name>A0A1A9GF11_9ACTN</name>
<dbReference type="STRING" id="1300347.I601_0406"/>
<organism evidence="7 8">
    <name type="scientific">Nocardioides dokdonensis FR1436</name>
    <dbReference type="NCBI Taxonomy" id="1300347"/>
    <lineage>
        <taxon>Bacteria</taxon>
        <taxon>Bacillati</taxon>
        <taxon>Actinomycetota</taxon>
        <taxon>Actinomycetes</taxon>
        <taxon>Propionibacteriales</taxon>
        <taxon>Nocardioidaceae</taxon>
        <taxon>Nocardioides</taxon>
    </lineage>
</organism>
<keyword evidence="3" id="KW-0378">Hydrolase</keyword>
<dbReference type="Proteomes" id="UP000077868">
    <property type="component" value="Chromosome"/>
</dbReference>
<dbReference type="Pfam" id="PF00413">
    <property type="entry name" value="Peptidase_M10"/>
    <property type="match status" value="1"/>
</dbReference>
<sequence length="313" mass="33396">MGFWQRRAQERAQRRAQQRWVRDMERRLADLDAFDPSAFEAGGAGPTHGELYRSGGPVPMPAGPSGARRPRRTHGPVLPGLLVALVLASLVVLRDPGATGDRVRELVGGNQRLAEIVGIGDGEGAYEFVRMQPRGQGPVTWSPCKPIPYVVNPDGAPAVWAELVEESIADVEEASGFVFDDQGQTDDRDFDQRSVAAGRASPVLIGWSDADETPALAGDVAGLGGSAWQSRQVGPEWFVAGMIALDTDTFDRLAGQRGGEQAMRAIITHELGHVLGLGHVDDDTQLMYGGNLVRSELGAGDLEGLARLGAVDC</sequence>
<reference evidence="7 8" key="1">
    <citation type="submission" date="2016-03" db="EMBL/GenBank/DDBJ databases">
        <title>Complete genome sequence of a soil Actinobacterium, Nocardioides dokdonensis FR1436.</title>
        <authorList>
            <person name="Kwon S.-K."/>
            <person name="Kim K."/>
            <person name="Kim J.F."/>
        </authorList>
    </citation>
    <scope>NUCLEOTIDE SEQUENCE [LARGE SCALE GENOMIC DNA]</scope>
    <source>
        <strain evidence="7 8">FR1436</strain>
    </source>
</reference>